<dbReference type="Proteomes" id="UP000034119">
    <property type="component" value="Unassembled WGS sequence"/>
</dbReference>
<dbReference type="GO" id="GO:0005524">
    <property type="term" value="F:ATP binding"/>
    <property type="evidence" value="ECO:0007669"/>
    <property type="project" value="UniProtKB-KW"/>
</dbReference>
<dbReference type="InterPro" id="IPR017871">
    <property type="entry name" value="ABC_transporter-like_CS"/>
</dbReference>
<dbReference type="InterPro" id="IPR027417">
    <property type="entry name" value="P-loop_NTPase"/>
</dbReference>
<keyword evidence="3" id="KW-0067">ATP-binding</keyword>
<dbReference type="GO" id="GO:0098796">
    <property type="term" value="C:membrane protein complex"/>
    <property type="evidence" value="ECO:0007669"/>
    <property type="project" value="UniProtKB-ARBA"/>
</dbReference>
<dbReference type="InterPro" id="IPR017911">
    <property type="entry name" value="MacB-like_ATP-bd"/>
</dbReference>
<name>A0A0G1VHE3_9BACT</name>
<evidence type="ECO:0000256" key="3">
    <source>
        <dbReference type="ARBA" id="ARBA00022840"/>
    </source>
</evidence>
<accession>A0A0G1VHE3</accession>
<proteinExistence type="predicted"/>
<dbReference type="GO" id="GO:0022857">
    <property type="term" value="F:transmembrane transporter activity"/>
    <property type="evidence" value="ECO:0007669"/>
    <property type="project" value="TreeGrafter"/>
</dbReference>
<dbReference type="InterPro" id="IPR015854">
    <property type="entry name" value="ABC_transpr_LolD-like"/>
</dbReference>
<dbReference type="PROSITE" id="PS00211">
    <property type="entry name" value="ABC_TRANSPORTER_1"/>
    <property type="match status" value="1"/>
</dbReference>
<dbReference type="Gene3D" id="3.40.50.300">
    <property type="entry name" value="P-loop containing nucleotide triphosphate hydrolases"/>
    <property type="match status" value="1"/>
</dbReference>
<evidence type="ECO:0000259" key="4">
    <source>
        <dbReference type="PROSITE" id="PS50893"/>
    </source>
</evidence>
<organism evidence="5 6">
    <name type="scientific">candidate division CPR1 bacterium GW2011_GWC1_49_13</name>
    <dbReference type="NCBI Taxonomy" id="1618342"/>
    <lineage>
        <taxon>Bacteria</taxon>
        <taxon>candidate division CPR1</taxon>
    </lineage>
</organism>
<keyword evidence="2" id="KW-0547">Nucleotide-binding</keyword>
<dbReference type="PANTHER" id="PTHR24220:SF86">
    <property type="entry name" value="ABC TRANSPORTER ABCH.1"/>
    <property type="match status" value="1"/>
</dbReference>
<dbReference type="GO" id="GO:0005886">
    <property type="term" value="C:plasma membrane"/>
    <property type="evidence" value="ECO:0007669"/>
    <property type="project" value="TreeGrafter"/>
</dbReference>
<comment type="caution">
    <text evidence="5">The sequence shown here is derived from an EMBL/GenBank/DDBJ whole genome shotgun (WGS) entry which is preliminary data.</text>
</comment>
<feature type="domain" description="ABC transporter" evidence="4">
    <location>
        <begin position="5"/>
        <end position="221"/>
    </location>
</feature>
<dbReference type="EMBL" id="LCPW01000007">
    <property type="protein sequence ID" value="KKW05876.1"/>
    <property type="molecule type" value="Genomic_DNA"/>
</dbReference>
<dbReference type="STRING" id="1618342.UY40_C0007G0015"/>
<gene>
    <name evidence="5" type="ORF">UY40_C0007G0015</name>
</gene>
<dbReference type="InterPro" id="IPR003593">
    <property type="entry name" value="AAA+_ATPase"/>
</dbReference>
<evidence type="ECO:0000313" key="6">
    <source>
        <dbReference type="Proteomes" id="UP000034119"/>
    </source>
</evidence>
<dbReference type="SUPFAM" id="SSF52540">
    <property type="entry name" value="P-loop containing nucleoside triphosphate hydrolases"/>
    <property type="match status" value="1"/>
</dbReference>
<dbReference type="InterPro" id="IPR003439">
    <property type="entry name" value="ABC_transporter-like_ATP-bd"/>
</dbReference>
<dbReference type="GO" id="GO:0016887">
    <property type="term" value="F:ATP hydrolysis activity"/>
    <property type="evidence" value="ECO:0007669"/>
    <property type="project" value="InterPro"/>
</dbReference>
<dbReference type="SMART" id="SM00382">
    <property type="entry name" value="AAA"/>
    <property type="match status" value="1"/>
</dbReference>
<evidence type="ECO:0000313" key="5">
    <source>
        <dbReference type="EMBL" id="KKW05876.1"/>
    </source>
</evidence>
<dbReference type="PROSITE" id="PS50893">
    <property type="entry name" value="ABC_TRANSPORTER_2"/>
    <property type="match status" value="1"/>
</dbReference>
<reference evidence="5 6" key="1">
    <citation type="journal article" date="2015" name="Nature">
        <title>rRNA introns, odd ribosomes, and small enigmatic genomes across a large radiation of phyla.</title>
        <authorList>
            <person name="Brown C.T."/>
            <person name="Hug L.A."/>
            <person name="Thomas B.C."/>
            <person name="Sharon I."/>
            <person name="Castelle C.J."/>
            <person name="Singh A."/>
            <person name="Wilkins M.J."/>
            <person name="Williams K.H."/>
            <person name="Banfield J.F."/>
        </authorList>
    </citation>
    <scope>NUCLEOTIDE SEQUENCE [LARGE SCALE GENOMIC DNA]</scope>
</reference>
<dbReference type="CDD" id="cd03255">
    <property type="entry name" value="ABC_MJ0796_LolCDE_FtsE"/>
    <property type="match status" value="1"/>
</dbReference>
<dbReference type="AlphaFoldDB" id="A0A0G1VHE3"/>
<evidence type="ECO:0000256" key="1">
    <source>
        <dbReference type="ARBA" id="ARBA00022448"/>
    </source>
</evidence>
<dbReference type="Pfam" id="PF00005">
    <property type="entry name" value="ABC_tran"/>
    <property type="match status" value="1"/>
</dbReference>
<keyword evidence="1" id="KW-0813">Transport</keyword>
<dbReference type="FunFam" id="3.40.50.300:FF:000032">
    <property type="entry name" value="Export ABC transporter ATP-binding protein"/>
    <property type="match status" value="1"/>
</dbReference>
<protein>
    <submittedName>
        <fullName evidence="5">ABC-type antimicrobial peptide transport system, ATPase component</fullName>
    </submittedName>
</protein>
<dbReference type="PANTHER" id="PTHR24220">
    <property type="entry name" value="IMPORT ATP-BINDING PROTEIN"/>
    <property type="match status" value="1"/>
</dbReference>
<evidence type="ECO:0000256" key="2">
    <source>
        <dbReference type="ARBA" id="ARBA00022741"/>
    </source>
</evidence>
<sequence>MENIIEAQNLAKIYGENPLEVRALDGVNLAIKRGEAVSVMGPSGSGKTTLLNMLGALDKPTSGEVVLDGVKLSAVAERHLHRIRREKIGFIFQAYYLVPTLNALENVLVPTIPLGTNTYPERAQELLERVGLKERMHHKPSQLSGGEQQRVAIARALVNDPAILLADEPTGNLDSKTGGEIVKLLKGLNREKGTTLVVVTHEKEIARQIGRTINFLDGKVV</sequence>